<organism evidence="9 10">
    <name type="scientific">Aquisphaera giovannonii</name>
    <dbReference type="NCBI Taxonomy" id="406548"/>
    <lineage>
        <taxon>Bacteria</taxon>
        <taxon>Pseudomonadati</taxon>
        <taxon>Planctomycetota</taxon>
        <taxon>Planctomycetia</taxon>
        <taxon>Isosphaerales</taxon>
        <taxon>Isosphaeraceae</taxon>
        <taxon>Aquisphaera</taxon>
    </lineage>
</organism>
<dbReference type="SMART" id="SM00986">
    <property type="entry name" value="UDG"/>
    <property type="match status" value="1"/>
</dbReference>
<dbReference type="InterPro" id="IPR051536">
    <property type="entry name" value="UDG_Type-4/5"/>
</dbReference>
<keyword evidence="5" id="KW-0408">Iron</keyword>
<protein>
    <submittedName>
        <fullName evidence="9">Uracil DNA glycosylase superfamily protein</fullName>
    </submittedName>
</protein>
<evidence type="ECO:0000256" key="1">
    <source>
        <dbReference type="ARBA" id="ARBA00022485"/>
    </source>
</evidence>
<evidence type="ECO:0000256" key="2">
    <source>
        <dbReference type="ARBA" id="ARBA00022723"/>
    </source>
</evidence>
<dbReference type="GO" id="GO:0046872">
    <property type="term" value="F:metal ion binding"/>
    <property type="evidence" value="ECO:0007669"/>
    <property type="project" value="UniProtKB-KW"/>
</dbReference>
<feature type="domain" description="Uracil-DNA glycosylase-like" evidence="8">
    <location>
        <begin position="48"/>
        <end position="211"/>
    </location>
</feature>
<evidence type="ECO:0000256" key="7">
    <source>
        <dbReference type="ARBA" id="ARBA00023204"/>
    </source>
</evidence>
<dbReference type="InterPro" id="IPR005122">
    <property type="entry name" value="Uracil-DNA_glycosylase-like"/>
</dbReference>
<proteinExistence type="predicted"/>
<sequence>MTSTRESGAQPERPRRDLIALNAHIRACRRCHLAGYLDERESVPIARDPEPDAPVPEILLIGQAPGLRATNEARPFAGAAGEKLRDWLELAGVPREDFWRRVHCGAVTRCYPGRLPGARGDRVPSPAEQLLCRPWLDGVFSAIGPRVVLLVGLLAIRTYLGPVRSLTAVVGTTVERDGILYIPLPHPSGVSRWLNDPINVGTVGRAMATLRGRLQSS</sequence>
<keyword evidence="3" id="KW-0227">DNA damage</keyword>
<keyword evidence="7" id="KW-0234">DNA repair</keyword>
<evidence type="ECO:0000313" key="9">
    <source>
        <dbReference type="EMBL" id="QEH32434.1"/>
    </source>
</evidence>
<keyword evidence="4" id="KW-0378">Hydrolase</keyword>
<reference evidence="9 10" key="1">
    <citation type="submission" date="2019-08" db="EMBL/GenBank/DDBJ databases">
        <title>Deep-cultivation of Planctomycetes and their phenomic and genomic characterization uncovers novel biology.</title>
        <authorList>
            <person name="Wiegand S."/>
            <person name="Jogler M."/>
            <person name="Boedeker C."/>
            <person name="Pinto D."/>
            <person name="Vollmers J."/>
            <person name="Rivas-Marin E."/>
            <person name="Kohn T."/>
            <person name="Peeters S.H."/>
            <person name="Heuer A."/>
            <person name="Rast P."/>
            <person name="Oberbeckmann S."/>
            <person name="Bunk B."/>
            <person name="Jeske O."/>
            <person name="Meyerdierks A."/>
            <person name="Storesund J.E."/>
            <person name="Kallscheuer N."/>
            <person name="Luecker S."/>
            <person name="Lage O.M."/>
            <person name="Pohl T."/>
            <person name="Merkel B.J."/>
            <person name="Hornburger P."/>
            <person name="Mueller R.-W."/>
            <person name="Bruemmer F."/>
            <person name="Labrenz M."/>
            <person name="Spormann A.M."/>
            <person name="Op den Camp H."/>
            <person name="Overmann J."/>
            <person name="Amann R."/>
            <person name="Jetten M.S.M."/>
            <person name="Mascher T."/>
            <person name="Medema M.H."/>
            <person name="Devos D.P."/>
            <person name="Kaster A.-K."/>
            <person name="Ovreas L."/>
            <person name="Rohde M."/>
            <person name="Galperin M.Y."/>
            <person name="Jogler C."/>
        </authorList>
    </citation>
    <scope>NUCLEOTIDE SEQUENCE [LARGE SCALE GENOMIC DNA]</scope>
    <source>
        <strain evidence="9 10">OJF2</strain>
    </source>
</reference>
<dbReference type="InterPro" id="IPR036895">
    <property type="entry name" value="Uracil-DNA_glycosylase-like_sf"/>
</dbReference>
<name>A0A5B9VWJ7_9BACT</name>
<dbReference type="GO" id="GO:0097506">
    <property type="term" value="F:deaminated base DNA N-glycosylase activity"/>
    <property type="evidence" value="ECO:0007669"/>
    <property type="project" value="UniProtKB-ARBA"/>
</dbReference>
<dbReference type="Gene3D" id="3.40.470.10">
    <property type="entry name" value="Uracil-DNA glycosylase-like domain"/>
    <property type="match status" value="1"/>
</dbReference>
<dbReference type="Proteomes" id="UP000324233">
    <property type="component" value="Chromosome"/>
</dbReference>
<keyword evidence="6" id="KW-0411">Iron-sulfur</keyword>
<dbReference type="PANTHER" id="PTHR33693">
    <property type="entry name" value="TYPE-5 URACIL-DNA GLYCOSYLASE"/>
    <property type="match status" value="1"/>
</dbReference>
<evidence type="ECO:0000259" key="8">
    <source>
        <dbReference type="SMART" id="SM00986"/>
    </source>
</evidence>
<dbReference type="PANTHER" id="PTHR33693:SF1">
    <property type="entry name" value="TYPE-4 URACIL-DNA GLYCOSYLASE"/>
    <property type="match status" value="1"/>
</dbReference>
<evidence type="ECO:0000256" key="3">
    <source>
        <dbReference type="ARBA" id="ARBA00022763"/>
    </source>
</evidence>
<dbReference type="Pfam" id="PF03167">
    <property type="entry name" value="UDG"/>
    <property type="match status" value="1"/>
</dbReference>
<keyword evidence="10" id="KW-1185">Reference proteome</keyword>
<keyword evidence="2" id="KW-0479">Metal-binding</keyword>
<dbReference type="EMBL" id="CP042997">
    <property type="protein sequence ID" value="QEH32434.1"/>
    <property type="molecule type" value="Genomic_DNA"/>
</dbReference>
<evidence type="ECO:0000313" key="10">
    <source>
        <dbReference type="Proteomes" id="UP000324233"/>
    </source>
</evidence>
<evidence type="ECO:0000256" key="6">
    <source>
        <dbReference type="ARBA" id="ARBA00023014"/>
    </source>
</evidence>
<dbReference type="RefSeq" id="WP_246196378.1">
    <property type="nucleotide sequence ID" value="NZ_CP042997.1"/>
</dbReference>
<dbReference type="AlphaFoldDB" id="A0A5B9VWJ7"/>
<evidence type="ECO:0000256" key="5">
    <source>
        <dbReference type="ARBA" id="ARBA00023004"/>
    </source>
</evidence>
<dbReference type="GO" id="GO:0051539">
    <property type="term" value="F:4 iron, 4 sulfur cluster binding"/>
    <property type="evidence" value="ECO:0007669"/>
    <property type="project" value="UniProtKB-KW"/>
</dbReference>
<evidence type="ECO:0000256" key="4">
    <source>
        <dbReference type="ARBA" id="ARBA00022801"/>
    </source>
</evidence>
<dbReference type="GO" id="GO:0006281">
    <property type="term" value="P:DNA repair"/>
    <property type="evidence" value="ECO:0007669"/>
    <property type="project" value="UniProtKB-KW"/>
</dbReference>
<gene>
    <name evidence="9" type="ORF">OJF2_09050</name>
</gene>
<keyword evidence="1" id="KW-0004">4Fe-4S</keyword>
<dbReference type="SMART" id="SM00987">
    <property type="entry name" value="UreE_C"/>
    <property type="match status" value="1"/>
</dbReference>
<accession>A0A5B9VWJ7</accession>
<dbReference type="SUPFAM" id="SSF52141">
    <property type="entry name" value="Uracil-DNA glycosylase-like"/>
    <property type="match status" value="1"/>
</dbReference>
<dbReference type="KEGG" id="agv:OJF2_09050"/>